<reference evidence="2" key="1">
    <citation type="submission" date="2021-01" db="EMBL/GenBank/DDBJ databases">
        <title>KCTC 19127 draft genome.</title>
        <authorList>
            <person name="An D."/>
        </authorList>
    </citation>
    <scope>NUCLEOTIDE SEQUENCE</scope>
    <source>
        <strain evidence="2">KCTC 19127</strain>
    </source>
</reference>
<evidence type="ECO:0000313" key="3">
    <source>
        <dbReference type="Proteomes" id="UP000663801"/>
    </source>
</evidence>
<keyword evidence="3" id="KW-1185">Reference proteome</keyword>
<dbReference type="AlphaFoldDB" id="A0A939C2S4"/>
<feature type="region of interest" description="Disordered" evidence="1">
    <location>
        <begin position="282"/>
        <end position="322"/>
    </location>
</feature>
<name>A0A939C2S4_9ACTN</name>
<comment type="caution">
    <text evidence="2">The sequence shown here is derived from an EMBL/GenBank/DDBJ whole genome shotgun (WGS) entry which is preliminary data.</text>
</comment>
<proteinExistence type="predicted"/>
<feature type="compositionally biased region" description="Low complexity" evidence="1">
    <location>
        <begin position="291"/>
        <end position="322"/>
    </location>
</feature>
<dbReference type="RefSeq" id="WP_205256399.1">
    <property type="nucleotide sequence ID" value="NZ_BAAAPV010000001.1"/>
</dbReference>
<dbReference type="Proteomes" id="UP000663801">
    <property type="component" value="Unassembled WGS sequence"/>
</dbReference>
<evidence type="ECO:0008006" key="4">
    <source>
        <dbReference type="Google" id="ProtNLM"/>
    </source>
</evidence>
<evidence type="ECO:0000256" key="1">
    <source>
        <dbReference type="SAM" id="MobiDB-lite"/>
    </source>
</evidence>
<protein>
    <recommendedName>
        <fullName evidence="4">Lantibiotic dehydratase N-terminal domain-containing protein</fullName>
    </recommendedName>
</protein>
<sequence>MRDLLVGRQGGVPVAALDVLAAPALVAAVGDVLDRTDRAALLGARVADDLHDLVPGLSPPLRRTALTIRRSVHAGCCPPAVAAAARALAPALPAPSALRLLGWVRLHDRLTDALATAGDALAGLDRGARAAITVLSEPDLLRGLAFASPAFATTLIDGRVDPRAGSRSTRTAVQYLTRAALKPSPFSSLGTLGLTGWSTGQEVPIGPDRHAGGEAPVAGRSSFRPLAMALHRACWGDPAAWLGSTPPSLLLPEVHRVDQVLVSLLPTYQRAQGVWFRQDEPGAVGVVPDDPSTASTPTRSAPTRSAPTSTAPAGTAPTSTARLAATDPARAVRTGAAAVSTPWSLPDPLHLAGLPDSLAGTALPQGVLKQVRAAADAEADLATATDARQVVRATDRLRAAAREVFAELGAPAPDWLEQAPLAHETVVRRPAPPTGGRTAVQRVERDLARSVQVAPAYRALVRSFVRRHGSGGRTSLLDFCVRTLVEVEARSVPPDLRPQPVGDLPRGHGSLARPASAVFFQTLPDDRVVLNAVAPAMLGSWARWCGEPALATPLGLQVRALSAARHPAVEVFQFGAAADWTTVQRPVCADLPMVVWGTERAAALSTGTPAPVELSAFTLRHDPATDTLQIDGVGGPAALVYTGAVPPYLLGGVPALLAMIADPWTVRLDTGDPHGTPTAAGVRAVPRVERAGAVLRRAAWHLAASHWPTRTARRGVPGLLEVERFFRRHDLPRECFVRRGGRDKPRWVSLDHPLTVLTQFAEPTPPGPWTITEALPGRAESAGATTGAGTGARPAAHVTEYLAVLDHG</sequence>
<evidence type="ECO:0000313" key="2">
    <source>
        <dbReference type="EMBL" id="MBM9476326.1"/>
    </source>
</evidence>
<gene>
    <name evidence="2" type="ORF">JL107_07725</name>
</gene>
<accession>A0A939C2S4</accession>
<organism evidence="2 3">
    <name type="scientific">Nakamurella flavida</name>
    <dbReference type="NCBI Taxonomy" id="363630"/>
    <lineage>
        <taxon>Bacteria</taxon>
        <taxon>Bacillati</taxon>
        <taxon>Actinomycetota</taxon>
        <taxon>Actinomycetes</taxon>
        <taxon>Nakamurellales</taxon>
        <taxon>Nakamurellaceae</taxon>
        <taxon>Nakamurella</taxon>
    </lineage>
</organism>
<dbReference type="EMBL" id="JAERWL010000006">
    <property type="protein sequence ID" value="MBM9476326.1"/>
    <property type="molecule type" value="Genomic_DNA"/>
</dbReference>